<dbReference type="SUPFAM" id="SSF51735">
    <property type="entry name" value="NAD(P)-binding Rossmann-fold domains"/>
    <property type="match status" value="1"/>
</dbReference>
<organism evidence="6 7">
    <name type="scientific">Winogradskya consettensis</name>
    <dbReference type="NCBI Taxonomy" id="113560"/>
    <lineage>
        <taxon>Bacteria</taxon>
        <taxon>Bacillati</taxon>
        <taxon>Actinomycetota</taxon>
        <taxon>Actinomycetes</taxon>
        <taxon>Micromonosporales</taxon>
        <taxon>Micromonosporaceae</taxon>
        <taxon>Winogradskya</taxon>
    </lineage>
</organism>
<dbReference type="EMBL" id="BOQP01000027">
    <property type="protein sequence ID" value="GIM76038.1"/>
    <property type="molecule type" value="Genomic_DNA"/>
</dbReference>
<sequence>MVNLSKYHFLWMFAKATGVTPHRYLVDLRLQGGADQLCTNRAMSVKQRPEMIDTTRVSVDREMVLPPGRQPSLTGCRSRRDVGLHQDFDNTRSHRVNESLNGKVVIVTGASSGIGAATVRLLHEAGAHPVLAARRVDRLEALSKELDGALAVPTDVTVPEQVRALVQATIDRFGRVDALVNNAGAGAGSTIDGTTPEAFLDLLNLNVVSVVTGIQAVLPHMRAAGHGRIVNISSGATGMPMAGNAIYPAAKTAVNWLSQVGRMELLGENIQVTLLLPSMTDTEFYPAGSLPAGLVAHSPEYVARVILRALRTGEERIDIPHGPEQPDFPSAA</sequence>
<protein>
    <recommendedName>
        <fullName evidence="5">Ketoreductase domain-containing protein</fullName>
    </recommendedName>
</protein>
<dbReference type="SMART" id="SM00822">
    <property type="entry name" value="PKS_KR"/>
    <property type="match status" value="1"/>
</dbReference>
<dbReference type="PRINTS" id="PR00080">
    <property type="entry name" value="SDRFAMILY"/>
</dbReference>
<evidence type="ECO:0000256" key="2">
    <source>
        <dbReference type="ARBA" id="ARBA00022857"/>
    </source>
</evidence>
<reference evidence="6" key="1">
    <citation type="submission" date="2021-03" db="EMBL/GenBank/DDBJ databases">
        <title>Whole genome shotgun sequence of Actinoplanes consettensis NBRC 14913.</title>
        <authorList>
            <person name="Komaki H."/>
            <person name="Tamura T."/>
        </authorList>
    </citation>
    <scope>NUCLEOTIDE SEQUENCE</scope>
    <source>
        <strain evidence="6">NBRC 14913</strain>
    </source>
</reference>
<dbReference type="Pfam" id="PF00106">
    <property type="entry name" value="adh_short"/>
    <property type="match status" value="1"/>
</dbReference>
<dbReference type="InterPro" id="IPR002347">
    <property type="entry name" value="SDR_fam"/>
</dbReference>
<keyword evidence="2" id="KW-0521">NADP</keyword>
<dbReference type="AlphaFoldDB" id="A0A919SSC6"/>
<evidence type="ECO:0000313" key="7">
    <source>
        <dbReference type="Proteomes" id="UP000680865"/>
    </source>
</evidence>
<feature type="domain" description="Ketoreductase" evidence="5">
    <location>
        <begin position="103"/>
        <end position="282"/>
    </location>
</feature>
<dbReference type="GO" id="GO:0016491">
    <property type="term" value="F:oxidoreductase activity"/>
    <property type="evidence" value="ECO:0007669"/>
    <property type="project" value="UniProtKB-KW"/>
</dbReference>
<comment type="similarity">
    <text evidence="1 4">Belongs to the short-chain dehydrogenases/reductases (SDR) family.</text>
</comment>
<keyword evidence="3" id="KW-0560">Oxidoreductase</keyword>
<evidence type="ECO:0000259" key="5">
    <source>
        <dbReference type="SMART" id="SM00822"/>
    </source>
</evidence>
<dbReference type="Gene3D" id="3.40.50.720">
    <property type="entry name" value="NAD(P)-binding Rossmann-like Domain"/>
    <property type="match status" value="1"/>
</dbReference>
<keyword evidence="7" id="KW-1185">Reference proteome</keyword>
<dbReference type="PROSITE" id="PS00061">
    <property type="entry name" value="ADH_SHORT"/>
    <property type="match status" value="1"/>
</dbReference>
<proteinExistence type="inferred from homology"/>
<dbReference type="InterPro" id="IPR057326">
    <property type="entry name" value="KR_dom"/>
</dbReference>
<accession>A0A919SSC6</accession>
<dbReference type="InterPro" id="IPR020904">
    <property type="entry name" value="Sc_DH/Rdtase_CS"/>
</dbReference>
<evidence type="ECO:0000256" key="3">
    <source>
        <dbReference type="ARBA" id="ARBA00023002"/>
    </source>
</evidence>
<dbReference type="PRINTS" id="PR00081">
    <property type="entry name" value="GDHRDH"/>
</dbReference>
<evidence type="ECO:0000256" key="4">
    <source>
        <dbReference type="RuleBase" id="RU000363"/>
    </source>
</evidence>
<comment type="caution">
    <text evidence="6">The sequence shown here is derived from an EMBL/GenBank/DDBJ whole genome shotgun (WGS) entry which is preliminary data.</text>
</comment>
<dbReference type="PANTHER" id="PTHR43391">
    <property type="entry name" value="RETINOL DEHYDROGENASE-RELATED"/>
    <property type="match status" value="1"/>
</dbReference>
<dbReference type="PANTHER" id="PTHR43391:SF14">
    <property type="entry name" value="DEHYDROGENASE_REDUCTASE SDR FAMILY PROTEIN 7-LIKE"/>
    <property type="match status" value="1"/>
</dbReference>
<evidence type="ECO:0000313" key="6">
    <source>
        <dbReference type="EMBL" id="GIM76038.1"/>
    </source>
</evidence>
<gene>
    <name evidence="6" type="ORF">Aco04nite_48300</name>
</gene>
<evidence type="ECO:0000256" key="1">
    <source>
        <dbReference type="ARBA" id="ARBA00006484"/>
    </source>
</evidence>
<dbReference type="Proteomes" id="UP000680865">
    <property type="component" value="Unassembled WGS sequence"/>
</dbReference>
<name>A0A919SSC6_9ACTN</name>
<dbReference type="InterPro" id="IPR036291">
    <property type="entry name" value="NAD(P)-bd_dom_sf"/>
</dbReference>
<dbReference type="Gene3D" id="1.10.10.60">
    <property type="entry name" value="Homeodomain-like"/>
    <property type="match status" value="1"/>
</dbReference>